<evidence type="ECO:0000259" key="4">
    <source>
        <dbReference type="Pfam" id="PF13193"/>
    </source>
</evidence>
<evidence type="ECO:0000313" key="5">
    <source>
        <dbReference type="EMBL" id="OGI64800.1"/>
    </source>
</evidence>
<evidence type="ECO:0000256" key="2">
    <source>
        <dbReference type="ARBA" id="ARBA00022598"/>
    </source>
</evidence>
<dbReference type="Gene3D" id="3.40.50.12780">
    <property type="entry name" value="N-terminal domain of ligase-like"/>
    <property type="match status" value="1"/>
</dbReference>
<dbReference type="FunFam" id="3.30.300.30:FF:000008">
    <property type="entry name" value="2,3-dihydroxybenzoate-AMP ligase"/>
    <property type="match status" value="1"/>
</dbReference>
<dbReference type="SUPFAM" id="SSF56801">
    <property type="entry name" value="Acetyl-CoA synthetase-like"/>
    <property type="match status" value="1"/>
</dbReference>
<feature type="domain" description="AMP-binding enzyme C-terminal" evidence="4">
    <location>
        <begin position="424"/>
        <end position="499"/>
    </location>
</feature>
<dbReference type="InterPro" id="IPR000873">
    <property type="entry name" value="AMP-dep_synth/lig_dom"/>
</dbReference>
<dbReference type="InterPro" id="IPR042099">
    <property type="entry name" value="ANL_N_sf"/>
</dbReference>
<sequence length="513" mass="56433">MTMASALARAAKLFASRPAILDREGDMTWSQYVDRIARAAGALHGLGLRSGDRFGIISHNSFRHAELINAGYWLGAVPVPLNFRLANPEIRYILDDADCRLLAIEDRFAQLLNDEHFAPWRDRVLFVASRNADGAWPQYESLLAQTAPVPMQELSPSDDAILLYTGGTTGRSKGVRLTHANLIANGTQIALAIRAYADDRFLHVSPMFHSADLMGTAFTLVGGAHSYLSDFSGRNLLQAIADHRITASMLAPTIIIVTLQEPDFDRFDTSSMRLVFYGSAPMAVEWIKRTMDKFPNAGLQQGYGLTETSPILTTLTPEQHREALAGGDHALLRSVGKPLIHVDLRIVDADDRELDIGEIGEIVVRGPNVTRGYLGLPEQNARTFRNDWFHTGDVGRLDVEGNLYVLDRLKDMIITGSENVYSSEVEAALYRHPGVHEAAVVGVPDEKWGEAVFAAIVPAPGHALTEAELIAHCRQHIGGYKIPRRMAIVEALPKSAMGKILKNELRRTYGGTK</sequence>
<dbReference type="PROSITE" id="PS00455">
    <property type="entry name" value="AMP_BINDING"/>
    <property type="match status" value="1"/>
</dbReference>
<reference evidence="5 6" key="1">
    <citation type="journal article" date="2016" name="Nat. Commun.">
        <title>Thousands of microbial genomes shed light on interconnected biogeochemical processes in an aquifer system.</title>
        <authorList>
            <person name="Anantharaman K."/>
            <person name="Brown C.T."/>
            <person name="Hug L.A."/>
            <person name="Sharon I."/>
            <person name="Castelle C.J."/>
            <person name="Probst A.J."/>
            <person name="Thomas B.C."/>
            <person name="Singh A."/>
            <person name="Wilkins M.J."/>
            <person name="Karaoz U."/>
            <person name="Brodie E.L."/>
            <person name="Williams K.H."/>
            <person name="Hubbard S.S."/>
            <person name="Banfield J.F."/>
        </authorList>
    </citation>
    <scope>NUCLEOTIDE SEQUENCE [LARGE SCALE GENOMIC DNA]</scope>
</reference>
<dbReference type="InterPro" id="IPR025110">
    <property type="entry name" value="AMP-bd_C"/>
</dbReference>
<evidence type="ECO:0000313" key="6">
    <source>
        <dbReference type="Proteomes" id="UP000179076"/>
    </source>
</evidence>
<dbReference type="Proteomes" id="UP000179076">
    <property type="component" value="Unassembled WGS sequence"/>
</dbReference>
<evidence type="ECO:0008006" key="7">
    <source>
        <dbReference type="Google" id="ProtNLM"/>
    </source>
</evidence>
<comment type="caution">
    <text evidence="5">The sequence shown here is derived from an EMBL/GenBank/DDBJ whole genome shotgun (WGS) entry which is preliminary data.</text>
</comment>
<dbReference type="PANTHER" id="PTHR43201:SF5">
    <property type="entry name" value="MEDIUM-CHAIN ACYL-COA LIGASE ACSF2, MITOCHONDRIAL"/>
    <property type="match status" value="1"/>
</dbReference>
<dbReference type="InterPro" id="IPR045851">
    <property type="entry name" value="AMP-bd_C_sf"/>
</dbReference>
<comment type="similarity">
    <text evidence="1">Belongs to the ATP-dependent AMP-binding enzyme family.</text>
</comment>
<dbReference type="GO" id="GO:0006631">
    <property type="term" value="P:fatty acid metabolic process"/>
    <property type="evidence" value="ECO:0007669"/>
    <property type="project" value="TreeGrafter"/>
</dbReference>
<feature type="domain" description="AMP-dependent synthetase/ligase" evidence="3">
    <location>
        <begin position="8"/>
        <end position="374"/>
    </location>
</feature>
<name>A0A1F6V520_9PROT</name>
<dbReference type="AlphaFoldDB" id="A0A1F6V520"/>
<accession>A0A1F6V520</accession>
<organism evidence="5 6">
    <name type="scientific">Candidatus Muproteobacteria bacterium RBG_16_60_9</name>
    <dbReference type="NCBI Taxonomy" id="1817755"/>
    <lineage>
        <taxon>Bacteria</taxon>
        <taxon>Pseudomonadati</taxon>
        <taxon>Pseudomonadota</taxon>
        <taxon>Candidatus Muproteobacteria</taxon>
    </lineage>
</organism>
<dbReference type="GO" id="GO:0031956">
    <property type="term" value="F:medium-chain fatty acid-CoA ligase activity"/>
    <property type="evidence" value="ECO:0007669"/>
    <property type="project" value="TreeGrafter"/>
</dbReference>
<keyword evidence="2" id="KW-0436">Ligase</keyword>
<protein>
    <recommendedName>
        <fullName evidence="7">Fatty-acid--CoA ligase</fullName>
    </recommendedName>
</protein>
<dbReference type="Pfam" id="PF00501">
    <property type="entry name" value="AMP-binding"/>
    <property type="match status" value="1"/>
</dbReference>
<evidence type="ECO:0000256" key="1">
    <source>
        <dbReference type="ARBA" id="ARBA00006432"/>
    </source>
</evidence>
<gene>
    <name evidence="5" type="ORF">A2W18_00670</name>
</gene>
<dbReference type="InterPro" id="IPR020845">
    <property type="entry name" value="AMP-binding_CS"/>
</dbReference>
<dbReference type="Gene3D" id="3.30.300.30">
    <property type="match status" value="1"/>
</dbReference>
<evidence type="ECO:0000259" key="3">
    <source>
        <dbReference type="Pfam" id="PF00501"/>
    </source>
</evidence>
<dbReference type="PANTHER" id="PTHR43201">
    <property type="entry name" value="ACYL-COA SYNTHETASE"/>
    <property type="match status" value="1"/>
</dbReference>
<dbReference type="EMBL" id="MFSP01000120">
    <property type="protein sequence ID" value="OGI64800.1"/>
    <property type="molecule type" value="Genomic_DNA"/>
</dbReference>
<proteinExistence type="inferred from homology"/>
<dbReference type="Pfam" id="PF13193">
    <property type="entry name" value="AMP-binding_C"/>
    <property type="match status" value="1"/>
</dbReference>